<dbReference type="InterPro" id="IPR022412">
    <property type="entry name" value="Quinolinate_PRibosylTrfase_N"/>
</dbReference>
<dbReference type="SUPFAM" id="SSF54675">
    <property type="entry name" value="Nicotinate/Quinolinate PRTase N-terminal domain-like"/>
    <property type="match status" value="1"/>
</dbReference>
<dbReference type="Gene3D" id="3.20.20.70">
    <property type="entry name" value="Aldolase class I"/>
    <property type="match status" value="1"/>
</dbReference>
<proteinExistence type="predicted"/>
<dbReference type="SUPFAM" id="SSF51690">
    <property type="entry name" value="Nicotinate/Quinolinate PRTase C-terminal domain-like"/>
    <property type="match status" value="1"/>
</dbReference>
<gene>
    <name evidence="2" type="ORF">A0U93_03780</name>
</gene>
<dbReference type="Proteomes" id="UP000188604">
    <property type="component" value="Chromosome"/>
</dbReference>
<dbReference type="RefSeq" id="WP_077806177.1">
    <property type="nucleotide sequence ID" value="NZ_BJXS01000008.1"/>
</dbReference>
<keyword evidence="3" id="KW-1185">Reference proteome</keyword>
<dbReference type="EMBL" id="CP014691">
    <property type="protein sequence ID" value="AQS87204.1"/>
    <property type="molecule type" value="Genomic_DNA"/>
</dbReference>
<evidence type="ECO:0000313" key="2">
    <source>
        <dbReference type="EMBL" id="AQS87204.1"/>
    </source>
</evidence>
<dbReference type="InterPro" id="IPR036068">
    <property type="entry name" value="Nicotinate_pribotase-like_C"/>
</dbReference>
<evidence type="ECO:0000259" key="1">
    <source>
        <dbReference type="Pfam" id="PF02749"/>
    </source>
</evidence>
<evidence type="ECO:0000313" key="3">
    <source>
        <dbReference type="Proteomes" id="UP000188604"/>
    </source>
</evidence>
<dbReference type="OrthoDB" id="9770610at2"/>
<sequence>MQDWVSASDTIDRALDRAFSPTRSLDASAIAATTDVYFNRTQAIVSHFGDQRVEYALFIRRPVVAACGLMIRWLRNVARERGMSIDVRQVYPEGAWVGAGEPLLYISGSFADLAPLETLLLQRLGPCCVAAHHAYQMVMTLPKVAFLAMEARHCAGFDMQEMMAFAAAVGSEAAKKEGARGFIGNANDATSAFFGRERGLGTMPHALIGYAGSTLRAAEMYREVYPDDPLTILVDYFGQEITDSLAVCRRFPELAARGDLSIRLDTHGGRFLEGLDPQTSYAVLERHTPGTIRRYRSDRELRDLVGTGVSAAAIWRMREALNDAGFMNVKIVASSGFGIEKCTAMADAQAPVDVIGTGSFIPSRWTETYATADIVSYDGVPRVKVGREFLLR</sequence>
<dbReference type="PANTHER" id="PTHR43202:SF1">
    <property type="entry name" value="NICOTINATE PHOSPHORIBOSYLTRANSFERASE"/>
    <property type="match status" value="1"/>
</dbReference>
<dbReference type="STRING" id="320497.A0U93_03780"/>
<dbReference type="InterPro" id="IPR037128">
    <property type="entry name" value="Quinolinate_PRibosylTase_N_sf"/>
</dbReference>
<protein>
    <submittedName>
        <fullName evidence="2">Nicotinate phosphoribosyltransferase</fullName>
    </submittedName>
</protein>
<dbReference type="InterPro" id="IPR013785">
    <property type="entry name" value="Aldolase_TIM"/>
</dbReference>
<dbReference type="GO" id="GO:0016763">
    <property type="term" value="F:pentosyltransferase activity"/>
    <property type="evidence" value="ECO:0007669"/>
    <property type="project" value="InterPro"/>
</dbReference>
<dbReference type="AlphaFoldDB" id="A0A1U9KN23"/>
<dbReference type="KEGG" id="nch:A0U93_03780"/>
<reference evidence="2 3" key="1">
    <citation type="submission" date="2016-03" db="EMBL/GenBank/DDBJ databases">
        <title>Acetic acid bacteria sequencing.</title>
        <authorList>
            <person name="Brandt J."/>
            <person name="Jakob F."/>
            <person name="Vogel R.F."/>
        </authorList>
    </citation>
    <scope>NUCLEOTIDE SEQUENCE [LARGE SCALE GENOMIC DNA]</scope>
    <source>
        <strain evidence="2 3">NBRC 101099</strain>
    </source>
</reference>
<dbReference type="Pfam" id="PF02749">
    <property type="entry name" value="QRPTase_N"/>
    <property type="match status" value="1"/>
</dbReference>
<organism evidence="2 3">
    <name type="scientific">Neoasaia chiangmaiensis</name>
    <dbReference type="NCBI Taxonomy" id="320497"/>
    <lineage>
        <taxon>Bacteria</taxon>
        <taxon>Pseudomonadati</taxon>
        <taxon>Pseudomonadota</taxon>
        <taxon>Alphaproteobacteria</taxon>
        <taxon>Acetobacterales</taxon>
        <taxon>Acetobacteraceae</taxon>
        <taxon>Neoasaia</taxon>
    </lineage>
</organism>
<name>A0A1U9KN23_9PROT</name>
<accession>A0A1U9KN23</accession>
<dbReference type="Gene3D" id="3.90.1170.20">
    <property type="entry name" value="Quinolinate phosphoribosyl transferase, N-terminal domain"/>
    <property type="match status" value="1"/>
</dbReference>
<dbReference type="PANTHER" id="PTHR43202">
    <property type="entry name" value="NICOTINATE-NUCLEOTIDE PYROPHOSPHORYLASE"/>
    <property type="match status" value="1"/>
</dbReference>
<feature type="domain" description="Quinolinate phosphoribosyl transferase N-terminal" evidence="1">
    <location>
        <begin position="35"/>
        <end position="124"/>
    </location>
</feature>
<dbReference type="InterPro" id="IPR053190">
    <property type="entry name" value="NAPRTase-like"/>
</dbReference>
<keyword evidence="2" id="KW-0328">Glycosyltransferase</keyword>
<dbReference type="GO" id="GO:0009435">
    <property type="term" value="P:NAD+ biosynthetic process"/>
    <property type="evidence" value="ECO:0007669"/>
    <property type="project" value="InterPro"/>
</dbReference>
<keyword evidence="2" id="KW-0808">Transferase</keyword>